<dbReference type="InterPro" id="IPR019426">
    <property type="entry name" value="7TM_GPCR_serpentine_rcpt_Srv"/>
</dbReference>
<feature type="transmembrane region" description="Helical" evidence="1">
    <location>
        <begin position="148"/>
        <end position="174"/>
    </location>
</feature>
<proteinExistence type="predicted"/>
<keyword evidence="2" id="KW-1185">Reference proteome</keyword>
<evidence type="ECO:0000256" key="1">
    <source>
        <dbReference type="SAM" id="Phobius"/>
    </source>
</evidence>
<keyword evidence="1" id="KW-0812">Transmembrane</keyword>
<dbReference type="AlphaFoldDB" id="A0AAF3FIU9"/>
<organism evidence="2 3">
    <name type="scientific">Mesorhabditis belari</name>
    <dbReference type="NCBI Taxonomy" id="2138241"/>
    <lineage>
        <taxon>Eukaryota</taxon>
        <taxon>Metazoa</taxon>
        <taxon>Ecdysozoa</taxon>
        <taxon>Nematoda</taxon>
        <taxon>Chromadorea</taxon>
        <taxon>Rhabditida</taxon>
        <taxon>Rhabditina</taxon>
        <taxon>Rhabditomorpha</taxon>
        <taxon>Rhabditoidea</taxon>
        <taxon>Rhabditidae</taxon>
        <taxon>Mesorhabditinae</taxon>
        <taxon>Mesorhabditis</taxon>
    </lineage>
</organism>
<feature type="transmembrane region" description="Helical" evidence="1">
    <location>
        <begin position="62"/>
        <end position="82"/>
    </location>
</feature>
<sequence>MNDSDPQNDSSLFTSLQQSPLLIDPFEITSSFIFLILGSITCYIYVKILLHHLRKGFKSHYQKIFLIFSANDLVVWAVQYLELRLPTWGVNEWLYSGIQTGFVPYLIYYLAVFTFLTQYLGTLLVAVNRASALYQPTAYEKIWLRITWPLLFSIILFAGISSCLIFFVVDFYFYRVIWGYYLPIDDFRPEFKWLADLYYWAKCNGEGVSFNENDPALQYSGTQLSAAKQQTICSVVACDECSITLDFSYLCSDEKTIDFLSCNIESKDLPFTLTNKNLVDLSNCLKRATIGNLSLKSCTWDSKDKQLGITWDIHSTIDASTIAFLFRVNQYMKVNTSFLPIPFTTKVDNFEFSLAESYQNTWIALAFDQGILNYIDLESKNNNETCNYELWLDNPPGDNGGYPDKQLLTIKETEPLVEQYLENSRYSLQIPAGCSPTIQLRQTDKDAGGTALVTTLGYLDPYNEFPDDYYLSRMIYCVSFLSNVTLEVMRVVNHEVTVNLFDAQLQLIGNFTIDAGTLNTTYELSDISAIQLYWSPHEATSDSGVAARVHVTADKQLDHVSLEKIKCNLQDGIQGHRFALIHLRILAVLCIPATQLHI</sequence>
<dbReference type="Proteomes" id="UP000887575">
    <property type="component" value="Unassembled WGS sequence"/>
</dbReference>
<evidence type="ECO:0000313" key="3">
    <source>
        <dbReference type="WBParaSite" id="MBELARI_LOCUS704"/>
    </source>
</evidence>
<dbReference type="WBParaSite" id="MBELARI_LOCUS704">
    <property type="protein sequence ID" value="MBELARI_LOCUS704"/>
    <property type="gene ID" value="MBELARI_LOCUS704"/>
</dbReference>
<keyword evidence="1" id="KW-0472">Membrane</keyword>
<dbReference type="Pfam" id="PF10323">
    <property type="entry name" value="7TM_GPCR_Srv"/>
    <property type="match status" value="1"/>
</dbReference>
<feature type="transmembrane region" description="Helical" evidence="1">
    <location>
        <begin position="28"/>
        <end position="50"/>
    </location>
</feature>
<name>A0AAF3FIU9_9BILA</name>
<feature type="transmembrane region" description="Helical" evidence="1">
    <location>
        <begin position="102"/>
        <end position="127"/>
    </location>
</feature>
<evidence type="ECO:0000313" key="2">
    <source>
        <dbReference type="Proteomes" id="UP000887575"/>
    </source>
</evidence>
<keyword evidence="1" id="KW-1133">Transmembrane helix</keyword>
<reference evidence="3" key="1">
    <citation type="submission" date="2024-02" db="UniProtKB">
        <authorList>
            <consortium name="WormBaseParasite"/>
        </authorList>
    </citation>
    <scope>IDENTIFICATION</scope>
</reference>
<protein>
    <submittedName>
        <fullName evidence="3">Uncharacterized protein</fullName>
    </submittedName>
</protein>
<accession>A0AAF3FIU9</accession>